<dbReference type="Pfam" id="PF15599">
    <property type="entry name" value="Imm63"/>
    <property type="match status" value="1"/>
</dbReference>
<keyword evidence="4" id="KW-1185">Reference proteome</keyword>
<comment type="caution">
    <text evidence="3">The sequence shown here is derived from an EMBL/GenBank/DDBJ whole genome shotgun (WGS) entry which is preliminary data.</text>
</comment>
<proteinExistence type="predicted"/>
<feature type="domain" description="Immunity protein 63" evidence="2">
    <location>
        <begin position="55"/>
        <end position="127"/>
    </location>
</feature>
<feature type="region of interest" description="Disordered" evidence="1">
    <location>
        <begin position="137"/>
        <end position="159"/>
    </location>
</feature>
<evidence type="ECO:0000313" key="4">
    <source>
        <dbReference type="Proteomes" id="UP001422759"/>
    </source>
</evidence>
<dbReference type="RefSeq" id="WP_344465761.1">
    <property type="nucleotide sequence ID" value="NZ_BAAANT010000017.1"/>
</dbReference>
<evidence type="ECO:0000259" key="2">
    <source>
        <dbReference type="Pfam" id="PF15599"/>
    </source>
</evidence>
<dbReference type="Proteomes" id="UP001422759">
    <property type="component" value="Unassembled WGS sequence"/>
</dbReference>
<dbReference type="InterPro" id="IPR028952">
    <property type="entry name" value="Imm63"/>
</dbReference>
<organism evidence="3 4">
    <name type="scientific">Kitasatospora kazusensis</name>
    <dbReference type="NCBI Taxonomy" id="407974"/>
    <lineage>
        <taxon>Bacteria</taxon>
        <taxon>Bacillati</taxon>
        <taxon>Actinomycetota</taxon>
        <taxon>Actinomycetes</taxon>
        <taxon>Kitasatosporales</taxon>
        <taxon>Streptomycetaceae</taxon>
        <taxon>Kitasatospora</taxon>
    </lineage>
</organism>
<evidence type="ECO:0000256" key="1">
    <source>
        <dbReference type="SAM" id="MobiDB-lite"/>
    </source>
</evidence>
<gene>
    <name evidence="3" type="ORF">GCM10009760_34100</name>
</gene>
<accession>A0ABN2ZPR5</accession>
<dbReference type="EMBL" id="BAAANT010000017">
    <property type="protein sequence ID" value="GAA2145443.1"/>
    <property type="molecule type" value="Genomic_DNA"/>
</dbReference>
<name>A0ABN2ZPR5_9ACTN</name>
<reference evidence="3 4" key="1">
    <citation type="journal article" date="2019" name="Int. J. Syst. Evol. Microbiol.">
        <title>The Global Catalogue of Microorganisms (GCM) 10K type strain sequencing project: providing services to taxonomists for standard genome sequencing and annotation.</title>
        <authorList>
            <consortium name="The Broad Institute Genomics Platform"/>
            <consortium name="The Broad Institute Genome Sequencing Center for Infectious Disease"/>
            <person name="Wu L."/>
            <person name="Ma J."/>
        </authorList>
    </citation>
    <scope>NUCLEOTIDE SEQUENCE [LARGE SCALE GENOMIC DNA]</scope>
    <source>
        <strain evidence="3 4">JCM 14560</strain>
    </source>
</reference>
<protein>
    <recommendedName>
        <fullName evidence="2">Immunity protein 63 domain-containing protein</fullName>
    </recommendedName>
</protein>
<sequence length="159" mass="18319">MYEDERTRMRRYLETEISRLSALVRLTGGEVPGFTDSDGARPFIRLDEDGRLRQLARERGELVLDRVTRDPRELLYWVFEGATFEAAGAWAVEHPREGEEQRVTIWTRQASLLHVLDPEWARRRRAELVGSLADPADHRLVPALPPPPLLFDPPSPPDR</sequence>
<evidence type="ECO:0000313" key="3">
    <source>
        <dbReference type="EMBL" id="GAA2145443.1"/>
    </source>
</evidence>
<feature type="compositionally biased region" description="Pro residues" evidence="1">
    <location>
        <begin position="143"/>
        <end position="159"/>
    </location>
</feature>